<comment type="caution">
    <text evidence="2">The sequence shown here is derived from an EMBL/GenBank/DDBJ whole genome shotgun (WGS) entry which is preliminary data.</text>
</comment>
<evidence type="ECO:0000313" key="3">
    <source>
        <dbReference type="Proteomes" id="UP000637643"/>
    </source>
</evidence>
<dbReference type="Proteomes" id="UP000637643">
    <property type="component" value="Unassembled WGS sequence"/>
</dbReference>
<accession>A0A917CZG2</accession>
<proteinExistence type="predicted"/>
<dbReference type="SMART" id="SM00860">
    <property type="entry name" value="SMI1_KNR4"/>
    <property type="match status" value="1"/>
</dbReference>
<dbReference type="EMBL" id="BMKR01000032">
    <property type="protein sequence ID" value="GGG01843.1"/>
    <property type="molecule type" value="Genomic_DNA"/>
</dbReference>
<dbReference type="Pfam" id="PF09346">
    <property type="entry name" value="SMI1_KNR4"/>
    <property type="match status" value="1"/>
</dbReference>
<sequence>MNDALMDRLHRFLTRGDNESLLGTPATDEQIAEAEKLLGISLEKDYIRFIKSFGGAYAGLSVHGFSNGSSIGRESVTELTLSFREDFKGTPLGVVLAQSAVFSMDGAGNPILLDPEGRVLLGDHETGEFEVIAESFAALIEENFTEW</sequence>
<dbReference type="SUPFAM" id="SSF160631">
    <property type="entry name" value="SMI1/KNR4-like"/>
    <property type="match status" value="1"/>
</dbReference>
<dbReference type="RefSeq" id="WP_189030300.1">
    <property type="nucleotide sequence ID" value="NZ_BMKR01000032.1"/>
</dbReference>
<dbReference type="Gene3D" id="3.40.1580.10">
    <property type="entry name" value="SMI1/KNR4-like"/>
    <property type="match status" value="1"/>
</dbReference>
<dbReference type="InterPro" id="IPR018958">
    <property type="entry name" value="Knr4/Smi1-like_dom"/>
</dbReference>
<evidence type="ECO:0000259" key="1">
    <source>
        <dbReference type="SMART" id="SM00860"/>
    </source>
</evidence>
<keyword evidence="3" id="KW-1185">Reference proteome</keyword>
<name>A0A917CZG2_9BACL</name>
<organism evidence="2 3">
    <name type="scientific">Paenibacillus albidus</name>
    <dbReference type="NCBI Taxonomy" id="2041023"/>
    <lineage>
        <taxon>Bacteria</taxon>
        <taxon>Bacillati</taxon>
        <taxon>Bacillota</taxon>
        <taxon>Bacilli</taxon>
        <taxon>Bacillales</taxon>
        <taxon>Paenibacillaceae</taxon>
        <taxon>Paenibacillus</taxon>
    </lineage>
</organism>
<evidence type="ECO:0000313" key="2">
    <source>
        <dbReference type="EMBL" id="GGG01843.1"/>
    </source>
</evidence>
<reference evidence="2" key="2">
    <citation type="submission" date="2020-09" db="EMBL/GenBank/DDBJ databases">
        <authorList>
            <person name="Sun Q."/>
            <person name="Zhou Y."/>
        </authorList>
    </citation>
    <scope>NUCLEOTIDE SEQUENCE</scope>
    <source>
        <strain evidence="2">CGMCC 1.16134</strain>
    </source>
</reference>
<dbReference type="AlphaFoldDB" id="A0A917CZG2"/>
<dbReference type="InterPro" id="IPR037883">
    <property type="entry name" value="Knr4/Smi1-like_sf"/>
</dbReference>
<reference evidence="2" key="1">
    <citation type="journal article" date="2014" name="Int. J. Syst. Evol. Microbiol.">
        <title>Complete genome sequence of Corynebacterium casei LMG S-19264T (=DSM 44701T), isolated from a smear-ripened cheese.</title>
        <authorList>
            <consortium name="US DOE Joint Genome Institute (JGI-PGF)"/>
            <person name="Walter F."/>
            <person name="Albersmeier A."/>
            <person name="Kalinowski J."/>
            <person name="Ruckert C."/>
        </authorList>
    </citation>
    <scope>NUCLEOTIDE SEQUENCE</scope>
    <source>
        <strain evidence="2">CGMCC 1.16134</strain>
    </source>
</reference>
<protein>
    <recommendedName>
        <fullName evidence="1">Knr4/Smi1-like domain-containing protein</fullName>
    </recommendedName>
</protein>
<gene>
    <name evidence="2" type="ORF">GCM10010912_53350</name>
</gene>
<feature type="domain" description="Knr4/Smi1-like" evidence="1">
    <location>
        <begin position="25"/>
        <end position="142"/>
    </location>
</feature>